<dbReference type="Proteomes" id="UP000318709">
    <property type="component" value="Chromosome"/>
</dbReference>
<dbReference type="OrthoDB" id="9809679at2"/>
<keyword evidence="1 6" id="KW-0479">Metal-binding</keyword>
<dbReference type="CDD" id="cd02037">
    <property type="entry name" value="Mrp_NBP35"/>
    <property type="match status" value="1"/>
</dbReference>
<reference evidence="8 9" key="1">
    <citation type="submission" date="2019-03" db="EMBL/GenBank/DDBJ databases">
        <title>The complete genome sequence of Swingsia_sp. F3b2 LMG30590(T).</title>
        <authorList>
            <person name="Chua K.-O."/>
            <person name="Chan K.-G."/>
            <person name="See-Too W.-S."/>
        </authorList>
    </citation>
    <scope>NUCLEOTIDE SEQUENCE [LARGE SCALE GENOMIC DNA]</scope>
    <source>
        <strain evidence="8 9">F3b2</strain>
    </source>
</reference>
<feature type="region of interest" description="Disordered" evidence="7">
    <location>
        <begin position="107"/>
        <end position="129"/>
    </location>
</feature>
<dbReference type="InterPro" id="IPR027417">
    <property type="entry name" value="P-loop_NTPase"/>
</dbReference>
<gene>
    <name evidence="8" type="ORF">E3E12_07445</name>
</gene>
<proteinExistence type="inferred from homology"/>
<name>A0A4Y6U9A0_9PROT</name>
<evidence type="ECO:0000256" key="5">
    <source>
        <dbReference type="ARBA" id="ARBA00023014"/>
    </source>
</evidence>
<dbReference type="PANTHER" id="PTHR42961:SF2">
    <property type="entry name" value="IRON-SULFUR PROTEIN NUBPL"/>
    <property type="match status" value="1"/>
</dbReference>
<dbReference type="InterPro" id="IPR044304">
    <property type="entry name" value="NUBPL-like"/>
</dbReference>
<sequence length="407" mass="41511">MTPDTPHQHGPGCSHTTPPSPPQASQADPRRALASQTLANLLKQDGHTLEAPLSALSERAGVIHAVFMANAQTAPVLSALKPRLEQALEKALGQPVRASFMAQRGAAREALAPGAPKPAHHGQAEPGPAAVPGGIHAALAVASGKGGVGKSTVAVNLACGLAKLGLRVGLLDADIHGPSIARMMGAGKAGKPEVKGGKLIPLTGPEGVRYVSIALLADERQAMIWRGPMVMGALTQLIKDVVWGELDLLVVDMPPGTGDAQITLTKTLAPQLAKGGAVVVSTPQAVALMDARRGLTLFERTKTPVLGLVENMSFFACPHCQGETALFGHGGVAREAEALNVPFLGEVPLLPAIREGGDEGVPSVSEPGSAAGKAFMALAKNVAASLASRQSQSLGGEQPGAHQQSAP</sequence>
<accession>A0A4Y6U9A0</accession>
<keyword evidence="2 6" id="KW-0547">Nucleotide-binding</keyword>
<feature type="binding site" evidence="6">
    <location>
        <begin position="144"/>
        <end position="151"/>
    </location>
    <ligand>
        <name>ATP</name>
        <dbReference type="ChEBI" id="CHEBI:30616"/>
    </ligand>
</feature>
<dbReference type="KEGG" id="swf:E3E12_07445"/>
<dbReference type="HAMAP" id="MF_02040">
    <property type="entry name" value="Mrp_NBP35"/>
    <property type="match status" value="1"/>
</dbReference>
<dbReference type="GO" id="GO:0140663">
    <property type="term" value="F:ATP-dependent FeS chaperone activity"/>
    <property type="evidence" value="ECO:0007669"/>
    <property type="project" value="InterPro"/>
</dbReference>
<dbReference type="GO" id="GO:0046872">
    <property type="term" value="F:metal ion binding"/>
    <property type="evidence" value="ECO:0007669"/>
    <property type="project" value="UniProtKB-KW"/>
</dbReference>
<keyword evidence="6" id="KW-0378">Hydrolase</keyword>
<evidence type="ECO:0000256" key="7">
    <source>
        <dbReference type="SAM" id="MobiDB-lite"/>
    </source>
</evidence>
<dbReference type="EMBL" id="CP038231">
    <property type="protein sequence ID" value="QDH14039.1"/>
    <property type="molecule type" value="Genomic_DNA"/>
</dbReference>
<comment type="function">
    <text evidence="6">Binds and transfers iron-sulfur (Fe-S) clusters to target apoproteins. Can hydrolyze ATP.</text>
</comment>
<keyword evidence="4 6" id="KW-0408">Iron</keyword>
<evidence type="ECO:0000313" key="9">
    <source>
        <dbReference type="Proteomes" id="UP000318709"/>
    </source>
</evidence>
<dbReference type="GO" id="GO:0016887">
    <property type="term" value="F:ATP hydrolysis activity"/>
    <property type="evidence" value="ECO:0007669"/>
    <property type="project" value="UniProtKB-UniRule"/>
</dbReference>
<dbReference type="PANTHER" id="PTHR42961">
    <property type="entry name" value="IRON-SULFUR PROTEIN NUBPL"/>
    <property type="match status" value="1"/>
</dbReference>
<dbReference type="RefSeq" id="WP_141443743.1">
    <property type="nucleotide sequence ID" value="NZ_CP038231.1"/>
</dbReference>
<feature type="region of interest" description="Disordered" evidence="7">
    <location>
        <begin position="388"/>
        <end position="407"/>
    </location>
</feature>
<organism evidence="8 9">
    <name type="scientific">Formicincola oecophyllae</name>
    <dbReference type="NCBI Taxonomy" id="2558361"/>
    <lineage>
        <taxon>Bacteria</taxon>
        <taxon>Pseudomonadati</taxon>
        <taxon>Pseudomonadota</taxon>
        <taxon>Alphaproteobacteria</taxon>
        <taxon>Acetobacterales</taxon>
        <taxon>Acetobacteraceae</taxon>
        <taxon>Formicincola</taxon>
    </lineage>
</organism>
<comment type="similarity">
    <text evidence="6">Belongs to the Mrp/NBP35 ATP-binding proteins family.</text>
</comment>
<evidence type="ECO:0000313" key="8">
    <source>
        <dbReference type="EMBL" id="QDH14039.1"/>
    </source>
</evidence>
<dbReference type="InterPro" id="IPR033756">
    <property type="entry name" value="YlxH/NBP35"/>
</dbReference>
<dbReference type="GO" id="GO:0051539">
    <property type="term" value="F:4 iron, 4 sulfur cluster binding"/>
    <property type="evidence" value="ECO:0007669"/>
    <property type="project" value="TreeGrafter"/>
</dbReference>
<dbReference type="Pfam" id="PF10609">
    <property type="entry name" value="ParA"/>
    <property type="match status" value="1"/>
</dbReference>
<dbReference type="FunFam" id="3.40.50.300:FF:001119">
    <property type="entry name" value="Iron-sulfur cluster carrier protein"/>
    <property type="match status" value="1"/>
</dbReference>
<dbReference type="AlphaFoldDB" id="A0A4Y6U9A0"/>
<dbReference type="SUPFAM" id="SSF52540">
    <property type="entry name" value="P-loop containing nucleoside triphosphate hydrolases"/>
    <property type="match status" value="1"/>
</dbReference>
<evidence type="ECO:0000256" key="4">
    <source>
        <dbReference type="ARBA" id="ARBA00023004"/>
    </source>
</evidence>
<comment type="subunit">
    <text evidence="6">Homodimer.</text>
</comment>
<evidence type="ECO:0000256" key="3">
    <source>
        <dbReference type="ARBA" id="ARBA00022840"/>
    </source>
</evidence>
<evidence type="ECO:0000256" key="1">
    <source>
        <dbReference type="ARBA" id="ARBA00022723"/>
    </source>
</evidence>
<evidence type="ECO:0000256" key="6">
    <source>
        <dbReference type="HAMAP-Rule" id="MF_02040"/>
    </source>
</evidence>
<keyword evidence="9" id="KW-1185">Reference proteome</keyword>
<dbReference type="Gene3D" id="3.40.50.300">
    <property type="entry name" value="P-loop containing nucleotide triphosphate hydrolases"/>
    <property type="match status" value="1"/>
</dbReference>
<dbReference type="GO" id="GO:0016226">
    <property type="term" value="P:iron-sulfur cluster assembly"/>
    <property type="evidence" value="ECO:0007669"/>
    <property type="project" value="InterPro"/>
</dbReference>
<dbReference type="InterPro" id="IPR019591">
    <property type="entry name" value="Mrp/NBP35_ATP-bd"/>
</dbReference>
<feature type="region of interest" description="Disordered" evidence="7">
    <location>
        <begin position="1"/>
        <end position="31"/>
    </location>
</feature>
<dbReference type="GO" id="GO:0005524">
    <property type="term" value="F:ATP binding"/>
    <property type="evidence" value="ECO:0007669"/>
    <property type="project" value="UniProtKB-UniRule"/>
</dbReference>
<protein>
    <recommendedName>
        <fullName evidence="6">Iron-sulfur cluster carrier protein</fullName>
    </recommendedName>
</protein>
<keyword evidence="3 6" id="KW-0067">ATP-binding</keyword>
<evidence type="ECO:0000256" key="2">
    <source>
        <dbReference type="ARBA" id="ARBA00022741"/>
    </source>
</evidence>
<keyword evidence="5 6" id="KW-0411">Iron-sulfur</keyword>